<evidence type="ECO:0000256" key="5">
    <source>
        <dbReference type="ARBA" id="ARBA00022786"/>
    </source>
</evidence>
<feature type="compositionally biased region" description="Polar residues" evidence="11">
    <location>
        <begin position="164"/>
        <end position="179"/>
    </location>
</feature>
<evidence type="ECO:0000256" key="11">
    <source>
        <dbReference type="SAM" id="MobiDB-lite"/>
    </source>
</evidence>
<dbReference type="PANTHER" id="PTHR14159">
    <property type="entry name" value="ATAXIN-3-RELATED"/>
    <property type="match status" value="1"/>
</dbReference>
<keyword evidence="12" id="KW-1133">Transmembrane helix</keyword>
<keyword evidence="9" id="KW-0804">Transcription</keyword>
<keyword evidence="4" id="KW-0645">Protease</keyword>
<dbReference type="GO" id="GO:0016579">
    <property type="term" value="P:protein deubiquitination"/>
    <property type="evidence" value="ECO:0007669"/>
    <property type="project" value="InterPro"/>
</dbReference>
<comment type="catalytic activity">
    <reaction evidence="1">
        <text>Thiol-dependent hydrolysis of ester, thioester, amide, peptide and isopeptide bonds formed by the C-terminal Gly of ubiquitin (a 76-residue protein attached to proteins as an intracellular targeting signal).</text>
        <dbReference type="EC" id="3.4.19.12"/>
    </reaction>
</comment>
<dbReference type="InterPro" id="IPR029071">
    <property type="entry name" value="Ubiquitin-like_domsf"/>
</dbReference>
<evidence type="ECO:0000256" key="8">
    <source>
        <dbReference type="ARBA" id="ARBA00023015"/>
    </source>
</evidence>
<keyword evidence="10" id="KW-0539">Nucleus</keyword>
<keyword evidence="7" id="KW-0788">Thiol protease</keyword>
<gene>
    <name evidence="14" type="ORF">RFI_26093</name>
</gene>
<dbReference type="Pfam" id="PF00789">
    <property type="entry name" value="UBX"/>
    <property type="match status" value="1"/>
</dbReference>
<dbReference type="GO" id="GO:0005634">
    <property type="term" value="C:nucleus"/>
    <property type="evidence" value="ECO:0007669"/>
    <property type="project" value="UniProtKB-SubCell"/>
</dbReference>
<feature type="transmembrane region" description="Helical" evidence="12">
    <location>
        <begin position="41"/>
        <end position="60"/>
    </location>
</feature>
<dbReference type="PROSITE" id="PS50033">
    <property type="entry name" value="UBX"/>
    <property type="match status" value="1"/>
</dbReference>
<keyword evidence="8" id="KW-0805">Transcription regulation</keyword>
<dbReference type="PANTHER" id="PTHR14159:SF0">
    <property type="entry name" value="ATAXIN-3-RELATED"/>
    <property type="match status" value="1"/>
</dbReference>
<dbReference type="CDD" id="cd01767">
    <property type="entry name" value="UBX"/>
    <property type="match status" value="1"/>
</dbReference>
<reference evidence="14 15" key="1">
    <citation type="journal article" date="2013" name="Curr. Biol.">
        <title>The Genome of the Foraminiferan Reticulomyxa filosa.</title>
        <authorList>
            <person name="Glockner G."/>
            <person name="Hulsmann N."/>
            <person name="Schleicher M."/>
            <person name="Noegel A.A."/>
            <person name="Eichinger L."/>
            <person name="Gallinger C."/>
            <person name="Pawlowski J."/>
            <person name="Sierra R."/>
            <person name="Euteneuer U."/>
            <person name="Pillet L."/>
            <person name="Moustafa A."/>
            <person name="Platzer M."/>
            <person name="Groth M."/>
            <person name="Szafranski K."/>
            <person name="Schliwa M."/>
        </authorList>
    </citation>
    <scope>NUCLEOTIDE SEQUENCE [LARGE SCALE GENOMIC DNA]</scope>
</reference>
<dbReference type="InterPro" id="IPR003903">
    <property type="entry name" value="UIM_dom"/>
</dbReference>
<dbReference type="InterPro" id="IPR033865">
    <property type="entry name" value="Ataxin-3"/>
</dbReference>
<accession>X6MBN2</accession>
<dbReference type="SMART" id="SM00726">
    <property type="entry name" value="UIM"/>
    <property type="match status" value="3"/>
</dbReference>
<evidence type="ECO:0000256" key="3">
    <source>
        <dbReference type="ARBA" id="ARBA00012759"/>
    </source>
</evidence>
<dbReference type="GO" id="GO:0006508">
    <property type="term" value="P:proteolysis"/>
    <property type="evidence" value="ECO:0007669"/>
    <property type="project" value="UniProtKB-KW"/>
</dbReference>
<evidence type="ECO:0000256" key="12">
    <source>
        <dbReference type="SAM" id="Phobius"/>
    </source>
</evidence>
<comment type="subcellular location">
    <subcellularLocation>
        <location evidence="2">Nucleus</location>
    </subcellularLocation>
</comment>
<feature type="region of interest" description="Disordered" evidence="11">
    <location>
        <begin position="164"/>
        <end position="195"/>
    </location>
</feature>
<dbReference type="AlphaFoldDB" id="X6MBN2"/>
<dbReference type="GO" id="GO:0004843">
    <property type="term" value="F:cysteine-type deubiquitinase activity"/>
    <property type="evidence" value="ECO:0007669"/>
    <property type="project" value="UniProtKB-EC"/>
</dbReference>
<dbReference type="SUPFAM" id="SSF54236">
    <property type="entry name" value="Ubiquitin-like"/>
    <property type="match status" value="1"/>
</dbReference>
<evidence type="ECO:0000256" key="1">
    <source>
        <dbReference type="ARBA" id="ARBA00000707"/>
    </source>
</evidence>
<dbReference type="InterPro" id="IPR006155">
    <property type="entry name" value="Josephin"/>
</dbReference>
<evidence type="ECO:0000313" key="15">
    <source>
        <dbReference type="Proteomes" id="UP000023152"/>
    </source>
</evidence>
<evidence type="ECO:0000256" key="4">
    <source>
        <dbReference type="ARBA" id="ARBA00022670"/>
    </source>
</evidence>
<protein>
    <recommendedName>
        <fullName evidence="3">ubiquitinyl hydrolase 1</fullName>
        <ecNumber evidence="3">3.4.19.12</ecNumber>
    </recommendedName>
</protein>
<dbReference type="InterPro" id="IPR001012">
    <property type="entry name" value="UBX_dom"/>
</dbReference>
<evidence type="ECO:0000256" key="9">
    <source>
        <dbReference type="ARBA" id="ARBA00023163"/>
    </source>
</evidence>
<dbReference type="Gene3D" id="3.10.20.90">
    <property type="entry name" value="Phosphatidylinositol 3-kinase Catalytic Subunit, Chain A, domain 1"/>
    <property type="match status" value="1"/>
</dbReference>
<dbReference type="Proteomes" id="UP000023152">
    <property type="component" value="Unassembled WGS sequence"/>
</dbReference>
<dbReference type="OrthoDB" id="1920064at2759"/>
<comment type="caution">
    <text evidence="14">The sequence shown here is derived from an EMBL/GenBank/DDBJ whole genome shotgun (WGS) entry which is preliminary data.</text>
</comment>
<evidence type="ECO:0000313" key="14">
    <source>
        <dbReference type="EMBL" id="ETO11284.1"/>
    </source>
</evidence>
<dbReference type="Pfam" id="PF02099">
    <property type="entry name" value="Josephin"/>
    <property type="match status" value="1"/>
</dbReference>
<keyword evidence="5" id="KW-0833">Ubl conjugation pathway</keyword>
<dbReference type="Gene3D" id="3.90.70.40">
    <property type="match status" value="1"/>
</dbReference>
<evidence type="ECO:0000256" key="6">
    <source>
        <dbReference type="ARBA" id="ARBA00022801"/>
    </source>
</evidence>
<evidence type="ECO:0000256" key="10">
    <source>
        <dbReference type="ARBA" id="ARBA00023242"/>
    </source>
</evidence>
<organism evidence="14 15">
    <name type="scientific">Reticulomyxa filosa</name>
    <dbReference type="NCBI Taxonomy" id="46433"/>
    <lineage>
        <taxon>Eukaryota</taxon>
        <taxon>Sar</taxon>
        <taxon>Rhizaria</taxon>
        <taxon>Retaria</taxon>
        <taxon>Foraminifera</taxon>
        <taxon>Monothalamids</taxon>
        <taxon>Reticulomyxidae</taxon>
        <taxon>Reticulomyxa</taxon>
    </lineage>
</organism>
<dbReference type="SMART" id="SM00166">
    <property type="entry name" value="UBX"/>
    <property type="match status" value="1"/>
</dbReference>
<proteinExistence type="predicted"/>
<evidence type="ECO:0000256" key="7">
    <source>
        <dbReference type="ARBA" id="ARBA00022807"/>
    </source>
</evidence>
<feature type="non-terminal residue" evidence="14">
    <location>
        <position position="1"/>
    </location>
</feature>
<keyword evidence="6" id="KW-0378">Hydrolase</keyword>
<keyword evidence="12" id="KW-0812">Transmembrane</keyword>
<sequence>KHPEHEEAFICNLDAHWFAIRRIADRFFFEVKKKKKKKNDCFQFCLSSSFYIFISFFAFLSSLRNDGYSIFVVKGKFPIPVVDPDVGEKANWYKASELKSYHDTYPKELQKQVNQSRAGHSVLVGPSSNTEENMLEQAIQQSLGKTNSTGDFDNDMELALAMSMSHTNEKPNTTVATTTTEKRPTKSKEQVDDEDELSKAMLMSMQSEFESKVPTEPDNTVDPSKICEIRLGLPNGQILVRKFLKENTVGDVIHFVKSQTTYHGDMELICFPSLILKEENKKLGELPELGGKAKLTVKPK</sequence>
<keyword evidence="15" id="KW-1185">Reference proteome</keyword>
<evidence type="ECO:0000259" key="13">
    <source>
        <dbReference type="PROSITE" id="PS50033"/>
    </source>
</evidence>
<dbReference type="EC" id="3.4.19.12" evidence="3"/>
<feature type="compositionally biased region" description="Basic and acidic residues" evidence="11">
    <location>
        <begin position="180"/>
        <end position="190"/>
    </location>
</feature>
<name>X6MBN2_RETFI</name>
<feature type="domain" description="UBX" evidence="13">
    <location>
        <begin position="222"/>
        <end position="259"/>
    </location>
</feature>
<dbReference type="EMBL" id="ASPP01022592">
    <property type="protein sequence ID" value="ETO11284.1"/>
    <property type="molecule type" value="Genomic_DNA"/>
</dbReference>
<evidence type="ECO:0000256" key="2">
    <source>
        <dbReference type="ARBA" id="ARBA00004123"/>
    </source>
</evidence>
<keyword evidence="12" id="KW-0472">Membrane</keyword>